<keyword evidence="5" id="KW-0645">Protease</keyword>
<keyword evidence="2" id="KW-0964">Secreted</keyword>
<keyword evidence="5" id="KW-0378">Hydrolase</keyword>
<dbReference type="GO" id="GO:0004252">
    <property type="term" value="F:serine-type endopeptidase activity"/>
    <property type="evidence" value="ECO:0007669"/>
    <property type="project" value="InterPro"/>
</dbReference>
<evidence type="ECO:0000313" key="5">
    <source>
        <dbReference type="EMBL" id="NWH72116.1"/>
    </source>
</evidence>
<dbReference type="Pfam" id="PF00089">
    <property type="entry name" value="Trypsin"/>
    <property type="match status" value="1"/>
</dbReference>
<dbReference type="InterPro" id="IPR043504">
    <property type="entry name" value="Peptidase_S1_PA_chymotrypsin"/>
</dbReference>
<keyword evidence="6" id="KW-1185">Reference proteome</keyword>
<dbReference type="Proteomes" id="UP000653271">
    <property type="component" value="Unassembled WGS sequence"/>
</dbReference>
<dbReference type="PANTHER" id="PTHR24250:SF66">
    <property type="entry name" value="CHYMOTRYPSIN-LIKE PROTEASE CTRL-1"/>
    <property type="match status" value="1"/>
</dbReference>
<dbReference type="GO" id="GO:0006508">
    <property type="term" value="P:proteolysis"/>
    <property type="evidence" value="ECO:0007669"/>
    <property type="project" value="UniProtKB-KW"/>
</dbReference>
<evidence type="ECO:0000256" key="2">
    <source>
        <dbReference type="ARBA" id="ARBA00022525"/>
    </source>
</evidence>
<dbReference type="Gene3D" id="2.40.10.10">
    <property type="entry name" value="Trypsin-like serine proteases"/>
    <property type="match status" value="1"/>
</dbReference>
<dbReference type="GO" id="GO:0005576">
    <property type="term" value="C:extracellular region"/>
    <property type="evidence" value="ECO:0007669"/>
    <property type="project" value="UniProtKB-SubCell"/>
</dbReference>
<evidence type="ECO:0000256" key="1">
    <source>
        <dbReference type="ARBA" id="ARBA00004613"/>
    </source>
</evidence>
<accession>A0A850WNW2</accession>
<dbReference type="SMART" id="SM00020">
    <property type="entry name" value="Tryp_SPc"/>
    <property type="match status" value="1"/>
</dbReference>
<feature type="non-terminal residue" evidence="5">
    <location>
        <position position="257"/>
    </location>
</feature>
<dbReference type="PROSITE" id="PS50240">
    <property type="entry name" value="TRYPSIN_DOM"/>
    <property type="match status" value="1"/>
</dbReference>
<evidence type="ECO:0000256" key="3">
    <source>
        <dbReference type="ARBA" id="ARBA00023157"/>
    </source>
</evidence>
<dbReference type="OrthoDB" id="5918597at2759"/>
<dbReference type="SUPFAM" id="SSF50494">
    <property type="entry name" value="Trypsin-like serine proteases"/>
    <property type="match status" value="1"/>
</dbReference>
<dbReference type="InterPro" id="IPR001314">
    <property type="entry name" value="Peptidase_S1A"/>
</dbReference>
<evidence type="ECO:0000313" key="6">
    <source>
        <dbReference type="Proteomes" id="UP000653271"/>
    </source>
</evidence>
<dbReference type="InterPro" id="IPR018114">
    <property type="entry name" value="TRYPSIN_HIS"/>
</dbReference>
<dbReference type="CDD" id="cd00190">
    <property type="entry name" value="Tryp_SPc"/>
    <property type="match status" value="1"/>
</dbReference>
<evidence type="ECO:0000259" key="4">
    <source>
        <dbReference type="PROSITE" id="PS50240"/>
    </source>
</evidence>
<keyword evidence="3" id="KW-1015">Disulfide bond</keyword>
<dbReference type="InterPro" id="IPR001254">
    <property type="entry name" value="Trypsin_dom"/>
</dbReference>
<dbReference type="AlphaFoldDB" id="A0A850WNW2"/>
<proteinExistence type="predicted"/>
<dbReference type="PROSITE" id="PS00134">
    <property type="entry name" value="TRYPSIN_HIS"/>
    <property type="match status" value="1"/>
</dbReference>
<gene>
    <name evidence="5" type="primary">Ctrl</name>
    <name evidence="5" type="ORF">PIACAY_R10016</name>
</gene>
<sequence length="257" mass="27534">LLGFLQSSSASHVGCGVPALSPSDYSERIINGQDAMPGAWPWQVSLQTRSGTHFCGGSLINENWVVTAAHCEFNPYSHVVVLGQHDRGSNTEAIQVKTVAKAITHPSWNANIFNNDITLLKLSSPAQLGPTVSPVCLAPANLVLPIHLPCVTTGWGRTNVTTQDLAVRLQQVTLPLITLSQCRQHWGHRITSSMLCAGGVGASSCRGDNGGPLVYQNGNVWTLIGIVSWGNSNCDVSVPAVYARVSEFRKWIDDVIA</sequence>
<feature type="domain" description="Peptidase S1" evidence="4">
    <location>
        <begin position="29"/>
        <end position="257"/>
    </location>
</feature>
<name>A0A850WNW2_PIACA</name>
<comment type="caution">
    <text evidence="5">The sequence shown here is derived from an EMBL/GenBank/DDBJ whole genome shotgun (WGS) entry which is preliminary data.</text>
</comment>
<dbReference type="PRINTS" id="PR00722">
    <property type="entry name" value="CHYMOTRYPSIN"/>
</dbReference>
<dbReference type="FunFam" id="2.40.10.10:FF:000038">
    <property type="entry name" value="Serine protease"/>
    <property type="match status" value="1"/>
</dbReference>
<comment type="subcellular location">
    <subcellularLocation>
        <location evidence="1">Secreted</location>
    </subcellularLocation>
</comment>
<dbReference type="InterPro" id="IPR009003">
    <property type="entry name" value="Peptidase_S1_PA"/>
</dbReference>
<reference evidence="5" key="1">
    <citation type="submission" date="2019-09" db="EMBL/GenBank/DDBJ databases">
        <title>Bird 10,000 Genomes (B10K) Project - Family phase.</title>
        <authorList>
            <person name="Zhang G."/>
        </authorList>
    </citation>
    <scope>NUCLEOTIDE SEQUENCE</scope>
    <source>
        <strain evidence="5">B10K-DU-008-47</strain>
        <tissue evidence="5">Mixed tissue sample</tissue>
    </source>
</reference>
<protein>
    <submittedName>
        <fullName evidence="5">CTRL protease</fullName>
    </submittedName>
</protein>
<feature type="non-terminal residue" evidence="5">
    <location>
        <position position="1"/>
    </location>
</feature>
<dbReference type="PANTHER" id="PTHR24250">
    <property type="entry name" value="CHYMOTRYPSIN-RELATED"/>
    <property type="match status" value="1"/>
</dbReference>
<organism evidence="5 6">
    <name type="scientific">Piaya cayana</name>
    <name type="common">Common squirrel cuckoo</name>
    <dbReference type="NCBI Taxonomy" id="33601"/>
    <lineage>
        <taxon>Eukaryota</taxon>
        <taxon>Metazoa</taxon>
        <taxon>Chordata</taxon>
        <taxon>Craniata</taxon>
        <taxon>Vertebrata</taxon>
        <taxon>Euteleostomi</taxon>
        <taxon>Archelosauria</taxon>
        <taxon>Archosauria</taxon>
        <taxon>Dinosauria</taxon>
        <taxon>Saurischia</taxon>
        <taxon>Theropoda</taxon>
        <taxon>Coelurosauria</taxon>
        <taxon>Aves</taxon>
        <taxon>Neognathae</taxon>
        <taxon>Neoaves</taxon>
        <taxon>Otidimorphae</taxon>
        <taxon>Cuculiformes</taxon>
        <taxon>Coccyzidae</taxon>
        <taxon>Piaya</taxon>
    </lineage>
</organism>
<dbReference type="EMBL" id="WAAB01005804">
    <property type="protein sequence ID" value="NWH72116.1"/>
    <property type="molecule type" value="Genomic_DNA"/>
</dbReference>